<accession>A0ABQ8SIA4</accession>
<organism evidence="2 3">
    <name type="scientific">Periplaneta americana</name>
    <name type="common">American cockroach</name>
    <name type="synonym">Blatta americana</name>
    <dbReference type="NCBI Taxonomy" id="6978"/>
    <lineage>
        <taxon>Eukaryota</taxon>
        <taxon>Metazoa</taxon>
        <taxon>Ecdysozoa</taxon>
        <taxon>Arthropoda</taxon>
        <taxon>Hexapoda</taxon>
        <taxon>Insecta</taxon>
        <taxon>Pterygota</taxon>
        <taxon>Neoptera</taxon>
        <taxon>Polyneoptera</taxon>
        <taxon>Dictyoptera</taxon>
        <taxon>Blattodea</taxon>
        <taxon>Blattoidea</taxon>
        <taxon>Blattidae</taxon>
        <taxon>Blattinae</taxon>
        <taxon>Periplaneta</taxon>
    </lineage>
</organism>
<reference evidence="2 3" key="1">
    <citation type="journal article" date="2022" name="Allergy">
        <title>Genome assembly and annotation of Periplaneta americana reveal a comprehensive cockroach allergen profile.</title>
        <authorList>
            <person name="Wang L."/>
            <person name="Xiong Q."/>
            <person name="Saelim N."/>
            <person name="Wang L."/>
            <person name="Nong W."/>
            <person name="Wan A.T."/>
            <person name="Shi M."/>
            <person name="Liu X."/>
            <person name="Cao Q."/>
            <person name="Hui J.H.L."/>
            <person name="Sookrung N."/>
            <person name="Leung T.F."/>
            <person name="Tungtrongchitr A."/>
            <person name="Tsui S.K.W."/>
        </authorList>
    </citation>
    <scope>NUCLEOTIDE SEQUENCE [LARGE SCALE GENOMIC DNA]</scope>
    <source>
        <strain evidence="2">PWHHKU_190912</strain>
    </source>
</reference>
<sequence length="319" mass="37105">MPLTWPGIEPATSDIEGFRGWRTWCVDKLQGFYRVVLVLVADVSTAVLSSSEQLLDKEKVSKNRKRIGRTNLKVIAVNRLTYLVLLLFRLTYLVFSQIDYTGGRVGEEEEEEEAKVWGREEARVRRRKEEEELEREKKKKKKKKKQGLGDGKKKQDLGNEKKKQEFGDKKKKKKKQELEDKKQEIEDGKKTQELRDGKKTFRYYVITEYDIIFIGTCAIKTSYERYSINVSSIKTDTSDLVNLGYSERNTAGPQRFTITEVDCILKSIKDGKNKMKRIDGAEKNSLRNRDSIPGFQLYVLTLFPLSHTGFQFRCWIESS</sequence>
<evidence type="ECO:0000313" key="2">
    <source>
        <dbReference type="EMBL" id="KAJ4433185.1"/>
    </source>
</evidence>
<feature type="compositionally biased region" description="Basic and acidic residues" evidence="1">
    <location>
        <begin position="150"/>
        <end position="168"/>
    </location>
</feature>
<feature type="compositionally biased region" description="Basic and acidic residues" evidence="1">
    <location>
        <begin position="176"/>
        <end position="191"/>
    </location>
</feature>
<protein>
    <submittedName>
        <fullName evidence="2">Uncharacterized protein</fullName>
    </submittedName>
</protein>
<proteinExistence type="predicted"/>
<evidence type="ECO:0000256" key="1">
    <source>
        <dbReference type="SAM" id="MobiDB-lite"/>
    </source>
</evidence>
<feature type="compositionally biased region" description="Basic residues" evidence="1">
    <location>
        <begin position="137"/>
        <end position="146"/>
    </location>
</feature>
<keyword evidence="3" id="KW-1185">Reference proteome</keyword>
<comment type="caution">
    <text evidence="2">The sequence shown here is derived from an EMBL/GenBank/DDBJ whole genome shotgun (WGS) entry which is preliminary data.</text>
</comment>
<evidence type="ECO:0000313" key="3">
    <source>
        <dbReference type="Proteomes" id="UP001148838"/>
    </source>
</evidence>
<name>A0ABQ8SIA4_PERAM</name>
<gene>
    <name evidence="2" type="ORF">ANN_15442</name>
</gene>
<feature type="region of interest" description="Disordered" evidence="1">
    <location>
        <begin position="128"/>
        <end position="191"/>
    </location>
</feature>
<dbReference type="Proteomes" id="UP001148838">
    <property type="component" value="Unassembled WGS sequence"/>
</dbReference>
<dbReference type="EMBL" id="JAJSOF020000027">
    <property type="protein sequence ID" value="KAJ4433185.1"/>
    <property type="molecule type" value="Genomic_DNA"/>
</dbReference>